<dbReference type="AlphaFoldDB" id="A0A1A7YKN8"/>
<feature type="region of interest" description="Disordered" evidence="1">
    <location>
        <begin position="23"/>
        <end position="64"/>
    </location>
</feature>
<sequence length="64" mass="7013">KIKMKTDFGFVPDLEKVCLFSSTYPHPGRRGSISTRASQTALSPATSTSSSGRPPRRSRAKLEM</sequence>
<gene>
    <name evidence="2" type="primary">Nfu_g_1_016647</name>
</gene>
<evidence type="ECO:0000256" key="1">
    <source>
        <dbReference type="SAM" id="MobiDB-lite"/>
    </source>
</evidence>
<reference evidence="2" key="2">
    <citation type="submission" date="2016-06" db="EMBL/GenBank/DDBJ databases">
        <title>The genome of a short-lived fish provides insights into sex chromosome evolution and the genetic control of aging.</title>
        <authorList>
            <person name="Reichwald K."/>
            <person name="Felder M."/>
            <person name="Petzold A."/>
            <person name="Koch P."/>
            <person name="Groth M."/>
            <person name="Platzer M."/>
        </authorList>
    </citation>
    <scope>NUCLEOTIDE SEQUENCE</scope>
    <source>
        <tissue evidence="2">Brain</tissue>
    </source>
</reference>
<accession>A0A1A7YKN8</accession>
<feature type="non-terminal residue" evidence="2">
    <location>
        <position position="1"/>
    </location>
</feature>
<protein>
    <submittedName>
        <fullName evidence="2">Uncharacterized protein</fullName>
    </submittedName>
</protein>
<feature type="compositionally biased region" description="Basic residues" evidence="1">
    <location>
        <begin position="54"/>
        <end position="64"/>
    </location>
</feature>
<proteinExistence type="predicted"/>
<reference evidence="2" key="1">
    <citation type="submission" date="2016-05" db="EMBL/GenBank/DDBJ databases">
        <authorList>
            <person name="Lavstsen T."/>
            <person name="Jespersen J.S."/>
        </authorList>
    </citation>
    <scope>NUCLEOTIDE SEQUENCE</scope>
    <source>
        <tissue evidence="2">Brain</tissue>
    </source>
</reference>
<organism evidence="2">
    <name type="scientific">Iconisemion striatum</name>
    <dbReference type="NCBI Taxonomy" id="60296"/>
    <lineage>
        <taxon>Eukaryota</taxon>
        <taxon>Metazoa</taxon>
        <taxon>Chordata</taxon>
        <taxon>Craniata</taxon>
        <taxon>Vertebrata</taxon>
        <taxon>Euteleostomi</taxon>
        <taxon>Actinopterygii</taxon>
        <taxon>Neopterygii</taxon>
        <taxon>Teleostei</taxon>
        <taxon>Neoteleostei</taxon>
        <taxon>Acanthomorphata</taxon>
        <taxon>Ovalentaria</taxon>
        <taxon>Atherinomorphae</taxon>
        <taxon>Cyprinodontiformes</taxon>
        <taxon>Nothobranchiidae</taxon>
        <taxon>Iconisemion</taxon>
    </lineage>
</organism>
<dbReference type="EMBL" id="HADX01008945">
    <property type="protein sequence ID" value="SBP31177.1"/>
    <property type="molecule type" value="Transcribed_RNA"/>
</dbReference>
<feature type="non-terminal residue" evidence="2">
    <location>
        <position position="64"/>
    </location>
</feature>
<evidence type="ECO:0000313" key="2">
    <source>
        <dbReference type="EMBL" id="SBP31177.1"/>
    </source>
</evidence>
<feature type="compositionally biased region" description="Low complexity" evidence="1">
    <location>
        <begin position="37"/>
        <end position="53"/>
    </location>
</feature>
<name>A0A1A7YKN8_9TELE</name>